<dbReference type="Gene3D" id="3.30.470.20">
    <property type="entry name" value="ATP-grasp fold, B domain"/>
    <property type="match status" value="1"/>
</dbReference>
<protein>
    <submittedName>
        <fullName evidence="2">Alpha-L-glutamate ligase</fullName>
    </submittedName>
</protein>
<gene>
    <name evidence="2" type="ORF">DP119_07950</name>
</gene>
<dbReference type="EMBL" id="QLZQ01000002">
    <property type="protein sequence ID" value="RAZ68588.1"/>
    <property type="molecule type" value="Genomic_DNA"/>
</dbReference>
<sequence>MIVLYESAAAQQNQGFIDELKRFCSIELLTWDDWSEAGLEKLSARLKGQSVFFRTRQPRAARFLEDQGARLINRAEVNRIANDKWQSYQFFQVLGLPTIPTYRSAPPYPYIAKSADGHGGSEVWLVESGQDMPETESTLLYQPAVPHTADVRAYVIGQKIVGAVKRRAQNSFKANYSLGASAERFELTSAQRKDVEKIAQALNSDYVGIDFLLLDDGRHLFNEIEDPVGARSFYQTHEDNIAELLARHFMKLEENYPFRENDRN</sequence>
<dbReference type="AlphaFoldDB" id="A0A365K7H1"/>
<dbReference type="GO" id="GO:0018169">
    <property type="term" value="F:ribosomal S6-glutamic acid ligase activity"/>
    <property type="evidence" value="ECO:0007669"/>
    <property type="project" value="TreeGrafter"/>
</dbReference>
<organism evidence="2 3">
    <name type="scientific">Planococcus maitriensis</name>
    <dbReference type="NCBI Taxonomy" id="221799"/>
    <lineage>
        <taxon>Bacteria</taxon>
        <taxon>Bacillati</taxon>
        <taxon>Bacillota</taxon>
        <taxon>Bacilli</taxon>
        <taxon>Bacillales</taxon>
        <taxon>Caryophanaceae</taxon>
        <taxon>Planococcus</taxon>
    </lineage>
</organism>
<dbReference type="InterPro" id="IPR013651">
    <property type="entry name" value="ATP-grasp_RimK-type"/>
</dbReference>
<keyword evidence="3" id="KW-1185">Reference proteome</keyword>
<reference evidence="2 3" key="1">
    <citation type="submission" date="2018-06" db="EMBL/GenBank/DDBJ databases">
        <title>The draft genome sequences of strains SCU63 and S1.</title>
        <authorList>
            <person name="Gan L."/>
        </authorList>
    </citation>
    <scope>NUCLEOTIDE SEQUENCE [LARGE SCALE GENOMIC DNA]</scope>
    <source>
        <strain evidence="2 3">S1</strain>
    </source>
</reference>
<feature type="domain" description="ATP-grasp fold RimK-type" evidence="1">
    <location>
        <begin position="108"/>
        <end position="246"/>
    </location>
</feature>
<dbReference type="Proteomes" id="UP000251869">
    <property type="component" value="Unassembled WGS sequence"/>
</dbReference>
<comment type="caution">
    <text evidence="2">The sequence shown here is derived from an EMBL/GenBank/DDBJ whole genome shotgun (WGS) entry which is preliminary data.</text>
</comment>
<dbReference type="PANTHER" id="PTHR21621:SF0">
    <property type="entry name" value="BETA-CITRYLGLUTAMATE SYNTHASE B-RELATED"/>
    <property type="match status" value="1"/>
</dbReference>
<evidence type="ECO:0000259" key="1">
    <source>
        <dbReference type="Pfam" id="PF08443"/>
    </source>
</evidence>
<evidence type="ECO:0000313" key="3">
    <source>
        <dbReference type="Proteomes" id="UP000251869"/>
    </source>
</evidence>
<dbReference type="PANTHER" id="PTHR21621">
    <property type="entry name" value="RIBOSOMAL PROTEIN S6 MODIFICATION PROTEIN"/>
    <property type="match status" value="1"/>
</dbReference>
<dbReference type="SUPFAM" id="SSF56059">
    <property type="entry name" value="Glutathione synthetase ATP-binding domain-like"/>
    <property type="match status" value="1"/>
</dbReference>
<accession>A0A365K7H1</accession>
<proteinExistence type="predicted"/>
<evidence type="ECO:0000313" key="2">
    <source>
        <dbReference type="EMBL" id="RAZ68588.1"/>
    </source>
</evidence>
<dbReference type="GO" id="GO:0005737">
    <property type="term" value="C:cytoplasm"/>
    <property type="evidence" value="ECO:0007669"/>
    <property type="project" value="TreeGrafter"/>
</dbReference>
<keyword evidence="2" id="KW-0436">Ligase</keyword>
<dbReference type="Pfam" id="PF08443">
    <property type="entry name" value="RimK"/>
    <property type="match status" value="1"/>
</dbReference>
<dbReference type="GO" id="GO:0009432">
    <property type="term" value="P:SOS response"/>
    <property type="evidence" value="ECO:0007669"/>
    <property type="project" value="TreeGrafter"/>
</dbReference>
<dbReference type="OrthoDB" id="4426445at2"/>
<dbReference type="RefSeq" id="WP_112232529.1">
    <property type="nucleotide sequence ID" value="NZ_QLZQ01000002.1"/>
</dbReference>
<name>A0A365K7H1_9BACL</name>